<dbReference type="InterPro" id="IPR015927">
    <property type="entry name" value="Peptidase_S24_S26A/B/C"/>
</dbReference>
<evidence type="ECO:0000313" key="6">
    <source>
        <dbReference type="Proteomes" id="UP000664056"/>
    </source>
</evidence>
<dbReference type="CDD" id="cd06529">
    <property type="entry name" value="S24_LexA-like"/>
    <property type="match status" value="1"/>
</dbReference>
<gene>
    <name evidence="5" type="ORF">J0J18_02150</name>
</gene>
<evidence type="ECO:0000256" key="2">
    <source>
        <dbReference type="ARBA" id="ARBA00023125"/>
    </source>
</evidence>
<dbReference type="Proteomes" id="UP000664056">
    <property type="component" value="Unassembled WGS sequence"/>
</dbReference>
<dbReference type="PANTHER" id="PTHR40661">
    <property type="match status" value="1"/>
</dbReference>
<keyword evidence="3" id="KW-0804">Transcription</keyword>
<evidence type="ECO:0000259" key="4">
    <source>
        <dbReference type="Pfam" id="PF00717"/>
    </source>
</evidence>
<comment type="caution">
    <text evidence="5">The sequence shown here is derived from an EMBL/GenBank/DDBJ whole genome shotgun (WGS) entry which is preliminary data.</text>
</comment>
<dbReference type="InterPro" id="IPR039418">
    <property type="entry name" value="LexA-like"/>
</dbReference>
<protein>
    <submittedName>
        <fullName evidence="5">LexA family transcriptional regulator</fullName>
    </submittedName>
</protein>
<evidence type="ECO:0000256" key="1">
    <source>
        <dbReference type="ARBA" id="ARBA00023015"/>
    </source>
</evidence>
<dbReference type="AlphaFoldDB" id="A0AAW4H7N6"/>
<dbReference type="Gene3D" id="2.10.109.10">
    <property type="entry name" value="Umud Fragment, subunit A"/>
    <property type="match status" value="1"/>
</dbReference>
<keyword evidence="2" id="KW-0238">DNA-binding</keyword>
<evidence type="ECO:0000313" key="5">
    <source>
        <dbReference type="EMBL" id="MBN8120519.1"/>
    </source>
</evidence>
<reference evidence="5" key="1">
    <citation type="submission" date="2021-03" db="EMBL/GenBank/DDBJ databases">
        <title>Study of the foodborne Vibrio vulnificus isolates from China.</title>
        <authorList>
            <person name="Zheng Z."/>
            <person name="Ye L."/>
        </authorList>
    </citation>
    <scope>NUCLEOTIDE SEQUENCE</scope>
    <source>
        <strain evidence="5">Vv1582</strain>
    </source>
</reference>
<dbReference type="EMBL" id="JAFKOQ010000001">
    <property type="protein sequence ID" value="MBN8120519.1"/>
    <property type="molecule type" value="Genomic_DNA"/>
</dbReference>
<name>A0AAW4H7N6_VIBVL</name>
<keyword evidence="1" id="KW-0805">Transcription regulation</keyword>
<feature type="domain" description="Peptidase S24/S26A/S26B/S26C" evidence="4">
    <location>
        <begin position="123"/>
        <end position="202"/>
    </location>
</feature>
<proteinExistence type="predicted"/>
<dbReference type="InterPro" id="IPR001387">
    <property type="entry name" value="Cro/C1-type_HTH"/>
</dbReference>
<dbReference type="RefSeq" id="WP_011152178.1">
    <property type="nucleotide sequence ID" value="NZ_CBCSFK010000001.1"/>
</dbReference>
<dbReference type="InterPro" id="IPR036286">
    <property type="entry name" value="LexA/Signal_pep-like_sf"/>
</dbReference>
<accession>A0AAW4H7N6</accession>
<sequence length="214" mass="24151">MDKYEIRRRNLERIKTTFCNNSQAELAQRIGRRPSYISRMLSDPSKTGHRRIADDMVDVITHAFNLPNTWLDTINHHSNLQTGCTIAKINMEASFKQNGEAEMINSEYLGELYIPASFGVVDVIKVNGEGLFPRIKHGESIVLSRTAEPTPGDDVAIWLKETNELMIKTLTADRGGHYQVFDVNNASRPETIQKDDIRSIQVIAAIFSETFAVV</sequence>
<organism evidence="5 6">
    <name type="scientific">Vibrio vulnificus</name>
    <dbReference type="NCBI Taxonomy" id="672"/>
    <lineage>
        <taxon>Bacteria</taxon>
        <taxon>Pseudomonadati</taxon>
        <taxon>Pseudomonadota</taxon>
        <taxon>Gammaproteobacteria</taxon>
        <taxon>Vibrionales</taxon>
        <taxon>Vibrionaceae</taxon>
        <taxon>Vibrio</taxon>
    </lineage>
</organism>
<dbReference type="GO" id="GO:0003677">
    <property type="term" value="F:DNA binding"/>
    <property type="evidence" value="ECO:0007669"/>
    <property type="project" value="UniProtKB-KW"/>
</dbReference>
<dbReference type="PANTHER" id="PTHR40661:SF3">
    <property type="entry name" value="FELS-1 PROPHAGE TRANSCRIPTIONAL REGULATOR"/>
    <property type="match status" value="1"/>
</dbReference>
<dbReference type="SUPFAM" id="SSF51306">
    <property type="entry name" value="LexA/Signal peptidase"/>
    <property type="match status" value="1"/>
</dbReference>
<dbReference type="CDD" id="cd00093">
    <property type="entry name" value="HTH_XRE"/>
    <property type="match status" value="1"/>
</dbReference>
<dbReference type="Pfam" id="PF00717">
    <property type="entry name" value="Peptidase_S24"/>
    <property type="match status" value="1"/>
</dbReference>
<evidence type="ECO:0000256" key="3">
    <source>
        <dbReference type="ARBA" id="ARBA00023163"/>
    </source>
</evidence>